<organism evidence="7 8">
    <name type="scientific">Obba rivulosa</name>
    <dbReference type="NCBI Taxonomy" id="1052685"/>
    <lineage>
        <taxon>Eukaryota</taxon>
        <taxon>Fungi</taxon>
        <taxon>Dikarya</taxon>
        <taxon>Basidiomycota</taxon>
        <taxon>Agaricomycotina</taxon>
        <taxon>Agaricomycetes</taxon>
        <taxon>Polyporales</taxon>
        <taxon>Gelatoporiaceae</taxon>
        <taxon>Obba</taxon>
    </lineage>
</organism>
<protein>
    <submittedName>
        <fullName evidence="7">Uncharacterized protein</fullName>
    </submittedName>
</protein>
<evidence type="ECO:0000256" key="1">
    <source>
        <dbReference type="ARBA" id="ARBA00004123"/>
    </source>
</evidence>
<proteinExistence type="inferred from homology"/>
<feature type="compositionally biased region" description="Gly residues" evidence="6">
    <location>
        <begin position="322"/>
        <end position="342"/>
    </location>
</feature>
<dbReference type="GO" id="GO:0000381">
    <property type="term" value="P:regulation of alternative mRNA splicing, via spliceosome"/>
    <property type="evidence" value="ECO:0007669"/>
    <property type="project" value="InterPro"/>
</dbReference>
<comment type="similarity">
    <text evidence="2">Belongs to the fl(2)d family.</text>
</comment>
<dbReference type="GO" id="GO:0008380">
    <property type="term" value="P:RNA splicing"/>
    <property type="evidence" value="ECO:0007669"/>
    <property type="project" value="UniProtKB-KW"/>
</dbReference>
<reference evidence="7 8" key="1">
    <citation type="submission" date="2016-07" db="EMBL/GenBank/DDBJ databases">
        <title>Draft genome of the white-rot fungus Obba rivulosa 3A-2.</title>
        <authorList>
            <consortium name="DOE Joint Genome Institute"/>
            <person name="Miettinen O."/>
            <person name="Riley R."/>
            <person name="Acob R."/>
            <person name="Barry K."/>
            <person name="Cullen D."/>
            <person name="De Vries R."/>
            <person name="Hainaut M."/>
            <person name="Hatakka A."/>
            <person name="Henrissat B."/>
            <person name="Hilden K."/>
            <person name="Kuo R."/>
            <person name="Labutti K."/>
            <person name="Lipzen A."/>
            <person name="Makela M.R."/>
            <person name="Sandor L."/>
            <person name="Spatafora J.W."/>
            <person name="Grigoriev I.V."/>
            <person name="Hibbett D.S."/>
        </authorList>
    </citation>
    <scope>NUCLEOTIDE SEQUENCE [LARGE SCALE GENOMIC DNA]</scope>
    <source>
        <strain evidence="7 8">3A-2</strain>
    </source>
</reference>
<dbReference type="InterPro" id="IPR033757">
    <property type="entry name" value="WTAP"/>
</dbReference>
<keyword evidence="5" id="KW-0539">Nucleus</keyword>
<name>A0A8E2B315_9APHY</name>
<evidence type="ECO:0000256" key="5">
    <source>
        <dbReference type="ARBA" id="ARBA00023242"/>
    </source>
</evidence>
<dbReference type="Pfam" id="PF17098">
    <property type="entry name" value="Wtap"/>
    <property type="match status" value="1"/>
</dbReference>
<comment type="subcellular location">
    <subcellularLocation>
        <location evidence="1">Nucleus</location>
    </subcellularLocation>
</comment>
<evidence type="ECO:0000256" key="3">
    <source>
        <dbReference type="ARBA" id="ARBA00022664"/>
    </source>
</evidence>
<evidence type="ECO:0000256" key="2">
    <source>
        <dbReference type="ARBA" id="ARBA00010313"/>
    </source>
</evidence>
<dbReference type="OrthoDB" id="3363802at2759"/>
<dbReference type="Proteomes" id="UP000250043">
    <property type="component" value="Unassembled WGS sequence"/>
</dbReference>
<feature type="compositionally biased region" description="Basic and acidic residues" evidence="6">
    <location>
        <begin position="222"/>
        <end position="318"/>
    </location>
</feature>
<dbReference type="AlphaFoldDB" id="A0A8E2B315"/>
<feature type="region of interest" description="Disordered" evidence="6">
    <location>
        <begin position="152"/>
        <end position="358"/>
    </location>
</feature>
<evidence type="ECO:0000313" key="7">
    <source>
        <dbReference type="EMBL" id="OCH92915.1"/>
    </source>
</evidence>
<dbReference type="GO" id="GO:0006397">
    <property type="term" value="P:mRNA processing"/>
    <property type="evidence" value="ECO:0007669"/>
    <property type="project" value="UniProtKB-KW"/>
</dbReference>
<dbReference type="GO" id="GO:0016556">
    <property type="term" value="P:mRNA modification"/>
    <property type="evidence" value="ECO:0007669"/>
    <property type="project" value="InterPro"/>
</dbReference>
<dbReference type="GO" id="GO:0005634">
    <property type="term" value="C:nucleus"/>
    <property type="evidence" value="ECO:0007669"/>
    <property type="project" value="UniProtKB-SubCell"/>
</dbReference>
<evidence type="ECO:0000313" key="8">
    <source>
        <dbReference type="Proteomes" id="UP000250043"/>
    </source>
</evidence>
<dbReference type="EMBL" id="KV722362">
    <property type="protein sequence ID" value="OCH92915.1"/>
    <property type="molecule type" value="Genomic_DNA"/>
</dbReference>
<keyword evidence="4" id="KW-0508">mRNA splicing</keyword>
<accession>A0A8E2B315</accession>
<sequence>MDLPSAREIELETLLRQRDAQIAELTDEVSHLRQYLSTQPTPATTEPISLPPALVSLLLPHINDHTSDATQSSGTLTVALTHRAKVLQEENDELYELLKSGETGRLKEDVRVLRRLVERLEGALKESHQVIASLSAELDKSHEAIMAQGRQVNAAKGNAHSQSPAPRNAYQAPPHMQSSTNGSGKPLPTGPRAQKKQRLSEPQTSPVTPTAPSLPPPVKVAPHADVRDSRDSRDIRDSRASASVDRKPMAVDEDQRTRPRSPERERDRDRGRDRDSRVGERHREHEREKGRDRVRDRDRDRDHDMRDRDRDRDRDRPSRRSGGPGGGGGNGGGGRRNRGGNGASHNSMDRSLAQRMGL</sequence>
<evidence type="ECO:0000256" key="4">
    <source>
        <dbReference type="ARBA" id="ARBA00023187"/>
    </source>
</evidence>
<gene>
    <name evidence="7" type="ORF">OBBRIDRAFT_885903</name>
</gene>
<keyword evidence="3" id="KW-0507">mRNA processing</keyword>
<keyword evidence="8" id="KW-1185">Reference proteome</keyword>
<evidence type="ECO:0000256" key="6">
    <source>
        <dbReference type="SAM" id="MobiDB-lite"/>
    </source>
</evidence>